<gene>
    <name evidence="2 4" type="ordered locus">At2g16020</name>
    <name evidence="5" type="ORF">F7H1.4</name>
    <name evidence="5" type="ORF">F7H1_4</name>
</gene>
<reference evidence="3" key="3">
    <citation type="submission" date="2002-02" db="EMBL/GenBank/DDBJ databases">
        <authorList>
            <person name="Town C.D."/>
            <person name="Kaul S."/>
        </authorList>
    </citation>
    <scope>NUCLEOTIDE SEQUENCE</scope>
</reference>
<reference evidence="6" key="7">
    <citation type="journal article" date="2017" name="Plant J.">
        <title>Araport11: a complete reannotation of the Arabidopsis thaliana reference genome.</title>
        <authorList>
            <person name="Cheng C.Y."/>
            <person name="Krishnakumar V."/>
            <person name="Chan A.P."/>
            <person name="Thibaud-Nissen F."/>
            <person name="Schobel S."/>
            <person name="Town C.D."/>
        </authorList>
    </citation>
    <scope>GENOME REANNOTATION</scope>
    <source>
        <strain evidence="6">cv. Columbia</strain>
    </source>
</reference>
<reference evidence="5" key="5">
    <citation type="submission" date="2011-02" db="EMBL/GenBank/DDBJ databases">
        <authorList>
            <consortium name="TAIR"/>
            <person name="Swarbreck D."/>
            <person name="Lamesch P."/>
            <person name="Wilks C."/>
            <person name="Huala E."/>
        </authorList>
    </citation>
    <scope>NUCLEOTIDE SEQUENCE</scope>
</reference>
<dbReference type="GeneID" id="816099"/>
<organism evidence="3">
    <name type="scientific">Arabidopsis thaliana</name>
    <name type="common">Mouse-ear cress</name>
    <dbReference type="NCBI Taxonomy" id="3702"/>
    <lineage>
        <taxon>Eukaryota</taxon>
        <taxon>Viridiplantae</taxon>
        <taxon>Streptophyta</taxon>
        <taxon>Embryophyta</taxon>
        <taxon>Tracheophyta</taxon>
        <taxon>Spermatophyta</taxon>
        <taxon>Magnoliopsida</taxon>
        <taxon>eudicotyledons</taxon>
        <taxon>Gunneridae</taxon>
        <taxon>Pentapetalae</taxon>
        <taxon>rosids</taxon>
        <taxon>malvids</taxon>
        <taxon>Brassicales</taxon>
        <taxon>Brassicaceae</taxon>
        <taxon>Camelineae</taxon>
        <taxon>Arabidopsis</taxon>
    </lineage>
</organism>
<dbReference type="EMBL" id="AC007134">
    <property type="protein sequence ID" value="AAD26945.1"/>
    <property type="molecule type" value="Genomic_DNA"/>
</dbReference>
<reference evidence="5" key="6">
    <citation type="submission" date="2016-05" db="EMBL/GenBank/DDBJ databases">
        <authorList>
            <person name="Krishnakumar V."/>
            <person name="Cheng C.-Y."/>
            <person name="Chan A.P."/>
            <person name="Schobel S."/>
            <person name="Kim M."/>
            <person name="Ferlanti E.S."/>
            <person name="Belyaeva I."/>
            <person name="Rosen B.D."/>
            <person name="Micklem G."/>
            <person name="Miller J.R."/>
            <person name="Vaughn M."/>
            <person name="Town C.D."/>
        </authorList>
    </citation>
    <scope>NUCLEOTIDE SEQUENCE</scope>
</reference>
<proteinExistence type="predicted"/>
<dbReference type="PIR" id="G84535">
    <property type="entry name" value="G84535"/>
</dbReference>
<keyword evidence="6" id="KW-1185">Reference proteome</keyword>
<evidence type="ECO:0000256" key="1">
    <source>
        <dbReference type="SAM" id="MobiDB-lite"/>
    </source>
</evidence>
<dbReference type="EMBL" id="CP002685">
    <property type="protein sequence ID" value="AEC06459.1"/>
    <property type="molecule type" value="Genomic_DNA"/>
</dbReference>
<feature type="region of interest" description="Disordered" evidence="1">
    <location>
        <begin position="1"/>
        <end position="76"/>
    </location>
</feature>
<dbReference type="PaxDb" id="3702-AT2G16020.1"/>
<dbReference type="KEGG" id="ath:AT2G16020"/>
<dbReference type="TAIR" id="AT2G16020"/>
<feature type="compositionally biased region" description="Basic and acidic residues" evidence="1">
    <location>
        <begin position="66"/>
        <end position="76"/>
    </location>
</feature>
<evidence type="ECO:0000313" key="5">
    <source>
        <dbReference type="EMBL" id="AEC06459.1"/>
    </source>
</evidence>
<sequence>MEALVVVHKVASEGGRRPKTTVSDESGSHSREKGKSFQVKDSPENNYATGKVDSLERSHFSSSYNQERRQSEEQRR</sequence>
<evidence type="ECO:0000313" key="2">
    <source>
        <dbReference type="Araport" id="AT2G16020"/>
    </source>
</evidence>
<dbReference type="EMBL" id="DQ446502">
    <property type="protein sequence ID" value="ABE65446.1"/>
    <property type="molecule type" value="Genomic_DNA"/>
</dbReference>
<dbReference type="Araport" id="AT2G16020"/>
<dbReference type="Proteomes" id="UP000006548">
    <property type="component" value="Chromosome 2"/>
</dbReference>
<accession>Q9XII5</accession>
<reference evidence="3" key="2">
    <citation type="submission" date="2000-03" db="EMBL/GenBank/DDBJ databases">
        <authorList>
            <person name="Lin X."/>
            <person name="Kaul S."/>
            <person name="Shea T.P."/>
            <person name="Fujii C.Y."/>
            <person name="Shen M."/>
            <person name="VanAken S.E."/>
            <person name="Barnstead M.E."/>
            <person name="Mason T.M."/>
            <person name="Bowman C.L."/>
            <person name="Ronning C.M."/>
            <person name="Benito M.-I."/>
            <person name="Carrera A.J."/>
            <person name="Creasy T.H."/>
            <person name="Buell C.R."/>
            <person name="Town C.D."/>
            <person name="Nierman W.C."/>
            <person name="Fraser C.M."/>
            <person name="Venter J.C."/>
        </authorList>
    </citation>
    <scope>NUCLEOTIDE SEQUENCE</scope>
</reference>
<dbReference type="AlphaFoldDB" id="Q9XII5"/>
<name>Q9XII5_ARATH</name>
<evidence type="ECO:0000313" key="4">
    <source>
        <dbReference type="EMBL" id="ABE65446.1"/>
    </source>
</evidence>
<reference evidence="4" key="4">
    <citation type="submission" date="2006-03" db="EMBL/GenBank/DDBJ databases">
        <authorList>
            <person name="Underwood B.A."/>
            <person name="Xiao Y."/>
            <person name="Moskal W."/>
            <person name="Monaghan E."/>
            <person name="Wang W."/>
            <person name="Redman J."/>
            <person name="Wu H.C."/>
            <person name="Utterback T."/>
            <person name="Town C.D."/>
        </authorList>
    </citation>
    <scope>NUCLEOTIDE SEQUENCE</scope>
</reference>
<reference evidence="5 6" key="1">
    <citation type="journal article" date="1999" name="Nature">
        <title>Sequence and analysis of chromosome 2 of the plant Arabidopsis thaliana.</title>
        <authorList>
            <person name="Lin X."/>
            <person name="Kaul S."/>
            <person name="Rounsley S."/>
            <person name="Shea T.P."/>
            <person name="Benito M.I."/>
            <person name="Town C.D."/>
            <person name="Fujii C.Y."/>
            <person name="Mason T."/>
            <person name="Bowman C.L."/>
            <person name="Barnstead M."/>
            <person name="Feldblyum T.V."/>
            <person name="Buell C.R."/>
            <person name="Ketchum K.A."/>
            <person name="Lee J."/>
            <person name="Ronning C.M."/>
            <person name="Koo H.L."/>
            <person name="Moffat K.S."/>
            <person name="Cronin L.A."/>
            <person name="Shen M."/>
            <person name="Pai G."/>
            <person name="Van Aken S."/>
            <person name="Umayam L."/>
            <person name="Tallon L.J."/>
            <person name="Gill J.E."/>
            <person name="Adams M.D."/>
            <person name="Carrera A.J."/>
            <person name="Creasy T.H."/>
            <person name="Goodman H.M."/>
            <person name="Somerville C.R."/>
            <person name="Copenhaver G.P."/>
            <person name="Preuss D."/>
            <person name="Nierman W.C."/>
            <person name="White O."/>
            <person name="Eisen J.A."/>
            <person name="Salzberg S.L."/>
            <person name="Fraser C.M."/>
            <person name="Venter J.C."/>
        </authorList>
    </citation>
    <scope>NUCLEOTIDE SEQUENCE [LARGE SCALE GENOMIC DNA]</scope>
    <source>
        <strain evidence="6">cv. Columbia</strain>
    </source>
</reference>
<dbReference type="HOGENOM" id="CLU_2657851_0_0_1"/>
<evidence type="ECO:0000313" key="3">
    <source>
        <dbReference type="EMBL" id="AAD26945.1"/>
    </source>
</evidence>
<protein>
    <submittedName>
        <fullName evidence="3">Uncharacterized protein At2g16020</fullName>
    </submittedName>
</protein>
<feature type="compositionally biased region" description="Basic and acidic residues" evidence="1">
    <location>
        <begin position="26"/>
        <end position="35"/>
    </location>
</feature>
<evidence type="ECO:0000313" key="6">
    <source>
        <dbReference type="Proteomes" id="UP000006548"/>
    </source>
</evidence>